<dbReference type="GO" id="GO:0006508">
    <property type="term" value="P:proteolysis"/>
    <property type="evidence" value="ECO:0007669"/>
    <property type="project" value="UniProtKB-KW"/>
</dbReference>
<evidence type="ECO:0000256" key="5">
    <source>
        <dbReference type="ARBA" id="ARBA00022825"/>
    </source>
</evidence>
<evidence type="ECO:0000256" key="1">
    <source>
        <dbReference type="ARBA" id="ARBA00007039"/>
    </source>
</evidence>
<gene>
    <name evidence="7" type="ORF">QT711_03385</name>
</gene>
<evidence type="ECO:0000313" key="8">
    <source>
        <dbReference type="Proteomes" id="UP001282284"/>
    </source>
</evidence>
<keyword evidence="2" id="KW-0963">Cytoplasm</keyword>
<dbReference type="RefSeq" id="WP_317942106.1">
    <property type="nucleotide sequence ID" value="NZ_JAUBDI010000002.1"/>
</dbReference>
<dbReference type="EMBL" id="JAUBDI010000002">
    <property type="protein sequence ID" value="MDW0112213.1"/>
    <property type="molecule type" value="Genomic_DNA"/>
</dbReference>
<evidence type="ECO:0000256" key="6">
    <source>
        <dbReference type="RuleBase" id="RU003567"/>
    </source>
</evidence>
<sequence>MKRKPYFKNEKLAPFLNIKPEFKAEVKGDEATLYIYGDIGDSWWGESVSAADVRDYLKDTDASTIHVRLNTLGGDVFDGLAIHNQLKGHAAKIIIHIDGIAASAGSIIAMSGDEILMPKTSMMMIHNAWTFTYGNSNELRKVAADLDKINDTIIESYLPRFVGTREELVQLLDDETFLTANEAITFGLADVEVDEAAQPEEPVLNTLLAKYAAKAKPKSDEPKNLLNQFKRNSNE</sequence>
<dbReference type="InterPro" id="IPR001907">
    <property type="entry name" value="ClpP"/>
</dbReference>
<accession>A0ABU4G5G7</accession>
<keyword evidence="4 7" id="KW-0378">Hydrolase</keyword>
<protein>
    <recommendedName>
        <fullName evidence="6">ATP-dependent Clp protease proteolytic subunit</fullName>
    </recommendedName>
</protein>
<evidence type="ECO:0000256" key="4">
    <source>
        <dbReference type="ARBA" id="ARBA00022801"/>
    </source>
</evidence>
<dbReference type="Gene3D" id="3.90.226.10">
    <property type="entry name" value="2-enoyl-CoA Hydratase, Chain A, domain 1"/>
    <property type="match status" value="1"/>
</dbReference>
<dbReference type="Proteomes" id="UP001282284">
    <property type="component" value="Unassembled WGS sequence"/>
</dbReference>
<dbReference type="PANTHER" id="PTHR10381">
    <property type="entry name" value="ATP-DEPENDENT CLP PROTEASE PROTEOLYTIC SUBUNIT"/>
    <property type="match status" value="1"/>
</dbReference>
<proteinExistence type="inferred from homology"/>
<organism evidence="7 8">
    <name type="scientific">Sporosarcina saromensis</name>
    <dbReference type="NCBI Taxonomy" id="359365"/>
    <lineage>
        <taxon>Bacteria</taxon>
        <taxon>Bacillati</taxon>
        <taxon>Bacillota</taxon>
        <taxon>Bacilli</taxon>
        <taxon>Bacillales</taxon>
        <taxon>Caryophanaceae</taxon>
        <taxon>Sporosarcina</taxon>
    </lineage>
</organism>
<dbReference type="GO" id="GO:0004252">
    <property type="term" value="F:serine-type endopeptidase activity"/>
    <property type="evidence" value="ECO:0007669"/>
    <property type="project" value="UniProtKB-EC"/>
</dbReference>
<keyword evidence="3 7" id="KW-0645">Protease</keyword>
<comment type="similarity">
    <text evidence="1 6">Belongs to the peptidase S14 family.</text>
</comment>
<dbReference type="InterPro" id="IPR029045">
    <property type="entry name" value="ClpP/crotonase-like_dom_sf"/>
</dbReference>
<reference evidence="7 8" key="1">
    <citation type="submission" date="2023-06" db="EMBL/GenBank/DDBJ databases">
        <title>Sporosarcina sp. nov., isolated from Korean traditional fermented seafood 'Jeotgal'.</title>
        <authorList>
            <person name="Yang A.I."/>
            <person name="Shin N.-R."/>
        </authorList>
    </citation>
    <scope>NUCLEOTIDE SEQUENCE [LARGE SCALE GENOMIC DNA]</scope>
    <source>
        <strain evidence="7 8">KCTC13119</strain>
    </source>
</reference>
<keyword evidence="8" id="KW-1185">Reference proteome</keyword>
<comment type="caution">
    <text evidence="7">The sequence shown here is derived from an EMBL/GenBank/DDBJ whole genome shotgun (WGS) entry which is preliminary data.</text>
</comment>
<dbReference type="CDD" id="cd07016">
    <property type="entry name" value="S14_ClpP_1"/>
    <property type="match status" value="1"/>
</dbReference>
<dbReference type="PANTHER" id="PTHR10381:SF70">
    <property type="entry name" value="ATP-DEPENDENT CLP PROTEASE PROTEOLYTIC SUBUNIT"/>
    <property type="match status" value="1"/>
</dbReference>
<evidence type="ECO:0000256" key="3">
    <source>
        <dbReference type="ARBA" id="ARBA00022670"/>
    </source>
</evidence>
<dbReference type="SUPFAM" id="SSF52096">
    <property type="entry name" value="ClpP/crotonase"/>
    <property type="match status" value="1"/>
</dbReference>
<dbReference type="InterPro" id="IPR023562">
    <property type="entry name" value="ClpP/TepA"/>
</dbReference>
<evidence type="ECO:0000313" key="7">
    <source>
        <dbReference type="EMBL" id="MDW0112213.1"/>
    </source>
</evidence>
<dbReference type="PRINTS" id="PR00127">
    <property type="entry name" value="CLPPROTEASEP"/>
</dbReference>
<name>A0ABU4G5G7_9BACL</name>
<dbReference type="NCBIfam" id="NF045542">
    <property type="entry name" value="Clp_rel_HeadMat"/>
    <property type="match status" value="1"/>
</dbReference>
<keyword evidence="5" id="KW-0720">Serine protease</keyword>
<dbReference type="Pfam" id="PF00574">
    <property type="entry name" value="CLP_protease"/>
    <property type="match status" value="1"/>
</dbReference>
<evidence type="ECO:0000256" key="2">
    <source>
        <dbReference type="ARBA" id="ARBA00022490"/>
    </source>
</evidence>